<evidence type="ECO:0000313" key="2">
    <source>
        <dbReference type="Proteomes" id="UP000366872"/>
    </source>
</evidence>
<dbReference type="Proteomes" id="UP000366872">
    <property type="component" value="Unassembled WGS sequence"/>
</dbReference>
<accession>A0A6C2UC41</accession>
<protein>
    <submittedName>
        <fullName evidence="1">Uncharacterized protein</fullName>
    </submittedName>
</protein>
<sequence length="667" mass="74401">MTNTLIGCDAPLMWLESSEVKPSRQKAPSVELPDPVLPPAANQSLTVPALDHEDVPVIVDMLQAIPATDEDPWWRVTKYLVYLGIKLFDDPYAFSELWDEWSKSDMSNYDVDKNLEKWGRFEEEALAEGEFEFDPLEGLMGIARDHGWVAQLVDDRPMLIVSSQVSSRQVQDAAEIVGAQCAASGKIYRRGRVVDEVCFTGSRYELYPVTQTRSVSLFEELCAPHTEKAGKDGEAVLVPCKVSTSLASSLLSCPAMFNQLEELKVVLNCSVLATDVNGKLIEVHSGQYTGGILAGGLPVDMPSSLTEARERIDFLLADYKFETKGDKARAVASILEGGFVFGGLLGGRTVMAITEADLPGAGKSYRNDITAAVYNEDLAVIAQKGSGIGGAEEALDTALVDGSRMISLDNTRGKIDSQRLESLLTSDRYAARPAYSRTTQVDPSRALIMMTSNRAELTPDLLRRSSIVKILKRDDYVFREFPEGDLVQHVRANYQYYLGAVYYVIKEWDRRGRPCPKDTRHSFRRWAGVLGYCVKDILGYADMLADYDKVERRMDSKELTWLRNVLGKLVPVLDPQTKYTTSQLIDELLEVEPELIPGYSGDCDPEVCRDTREKLNRAMGRRLKKAMDKELEVRVDGLRFVQSEVLVPRRDGKGNRAQKAFQLTKLS</sequence>
<reference evidence="1 2" key="1">
    <citation type="submission" date="2019-04" db="EMBL/GenBank/DDBJ databases">
        <authorList>
            <person name="Van Vliet M D."/>
        </authorList>
    </citation>
    <scope>NUCLEOTIDE SEQUENCE [LARGE SCALE GENOMIC DNA]</scope>
    <source>
        <strain evidence="1 2">F1</strain>
    </source>
</reference>
<dbReference type="EMBL" id="CAAHFG010000005">
    <property type="protein sequence ID" value="VGO17670.1"/>
    <property type="molecule type" value="Genomic_DNA"/>
</dbReference>
<proteinExistence type="predicted"/>
<gene>
    <name evidence="1" type="ORF">PDESU_06272</name>
</gene>
<dbReference type="RefSeq" id="WP_136083158.1">
    <property type="nucleotide sequence ID" value="NZ_CAAHFG010000005.1"/>
</dbReference>
<name>A0A6C2UC41_PONDE</name>
<dbReference type="AlphaFoldDB" id="A0A6C2UC41"/>
<evidence type="ECO:0000313" key="1">
    <source>
        <dbReference type="EMBL" id="VGO17670.1"/>
    </source>
</evidence>
<keyword evidence="2" id="KW-1185">Reference proteome</keyword>
<organism evidence="1 2">
    <name type="scientific">Pontiella desulfatans</name>
    <dbReference type="NCBI Taxonomy" id="2750659"/>
    <lineage>
        <taxon>Bacteria</taxon>
        <taxon>Pseudomonadati</taxon>
        <taxon>Kiritimatiellota</taxon>
        <taxon>Kiritimatiellia</taxon>
        <taxon>Kiritimatiellales</taxon>
        <taxon>Pontiellaceae</taxon>
        <taxon>Pontiella</taxon>
    </lineage>
</organism>